<keyword evidence="3" id="KW-0813">Transport</keyword>
<sequence length="167" mass="18130">MVRIEEVQDESDKFQQTGFDVPEDDEKDWELTDDESDDDDLEEEVSERGVALRDESLFDRIAALKDIISPKTRSDIAKTWQTVSAYSFTGGWIAGKLIWIGVTSALLVGLPFALAVEDESRISAQEKEMIAQQGGNPGAAGGFSPEVAAQAAAAQQAQPQGLRPPGF</sequence>
<dbReference type="Proteomes" id="UP001214628">
    <property type="component" value="Chromosome 2"/>
</dbReference>
<evidence type="ECO:0000256" key="4">
    <source>
        <dbReference type="ARBA" id="ARBA00022692"/>
    </source>
</evidence>
<evidence type="ECO:0000256" key="9">
    <source>
        <dbReference type="ARBA" id="ARBA00023128"/>
    </source>
</evidence>
<comment type="subcellular location">
    <subcellularLocation>
        <location evidence="1">Mitochondrion outer membrane</location>
        <topology evidence="1">Single-pass membrane protein</topology>
    </subcellularLocation>
</comment>
<name>A0AAF0JE25_9BASI</name>
<feature type="compositionally biased region" description="Acidic residues" evidence="12">
    <location>
        <begin position="21"/>
        <end position="45"/>
    </location>
</feature>
<protein>
    <submittedName>
        <fullName evidence="13">Mitochondrial import receptor subunit Tom22</fullName>
    </submittedName>
</protein>
<evidence type="ECO:0000256" key="3">
    <source>
        <dbReference type="ARBA" id="ARBA00022448"/>
    </source>
</evidence>
<feature type="region of interest" description="Disordered" evidence="12">
    <location>
        <begin position="129"/>
        <end position="167"/>
    </location>
</feature>
<feature type="compositionally biased region" description="Low complexity" evidence="12">
    <location>
        <begin position="148"/>
        <end position="158"/>
    </location>
</feature>
<accession>A0AAF0JE25</accession>
<dbReference type="Pfam" id="PF04281">
    <property type="entry name" value="Tom22"/>
    <property type="match status" value="1"/>
</dbReference>
<keyword evidence="8" id="KW-0811">Translocation</keyword>
<dbReference type="InterPro" id="IPR005683">
    <property type="entry name" value="Tom22"/>
</dbReference>
<proteinExistence type="inferred from homology"/>
<evidence type="ECO:0000256" key="10">
    <source>
        <dbReference type="ARBA" id="ARBA00023136"/>
    </source>
</evidence>
<organism evidence="13 14">
    <name type="scientific">Malassezia psittaci</name>
    <dbReference type="NCBI Taxonomy" id="1821823"/>
    <lineage>
        <taxon>Eukaryota</taxon>
        <taxon>Fungi</taxon>
        <taxon>Dikarya</taxon>
        <taxon>Basidiomycota</taxon>
        <taxon>Ustilaginomycotina</taxon>
        <taxon>Malasseziomycetes</taxon>
        <taxon>Malasseziales</taxon>
        <taxon>Malasseziaceae</taxon>
        <taxon>Malassezia</taxon>
    </lineage>
</organism>
<evidence type="ECO:0000256" key="5">
    <source>
        <dbReference type="ARBA" id="ARBA00022787"/>
    </source>
</evidence>
<reference evidence="13" key="1">
    <citation type="submission" date="2023-02" db="EMBL/GenBank/DDBJ databases">
        <title>Mating type loci evolution in Malassezia.</title>
        <authorList>
            <person name="Coelho M.A."/>
        </authorList>
    </citation>
    <scope>NUCLEOTIDE SEQUENCE</scope>
    <source>
        <strain evidence="13">CBS 14136</strain>
    </source>
</reference>
<feature type="region of interest" description="Disordered" evidence="12">
    <location>
        <begin position="1"/>
        <end position="46"/>
    </location>
</feature>
<keyword evidence="11 13" id="KW-0675">Receptor</keyword>
<keyword evidence="6" id="KW-0653">Protein transport</keyword>
<evidence type="ECO:0000256" key="11">
    <source>
        <dbReference type="ARBA" id="ARBA00023170"/>
    </source>
</evidence>
<evidence type="ECO:0000313" key="14">
    <source>
        <dbReference type="Proteomes" id="UP001214628"/>
    </source>
</evidence>
<dbReference type="GO" id="GO:0006886">
    <property type="term" value="P:intracellular protein transport"/>
    <property type="evidence" value="ECO:0007669"/>
    <property type="project" value="InterPro"/>
</dbReference>
<keyword evidence="9" id="KW-0496">Mitochondrion</keyword>
<evidence type="ECO:0000256" key="7">
    <source>
        <dbReference type="ARBA" id="ARBA00022989"/>
    </source>
</evidence>
<evidence type="ECO:0000256" key="12">
    <source>
        <dbReference type="SAM" id="MobiDB-lite"/>
    </source>
</evidence>
<dbReference type="EMBL" id="CP118376">
    <property type="protein sequence ID" value="WFD43258.1"/>
    <property type="molecule type" value="Genomic_DNA"/>
</dbReference>
<evidence type="ECO:0000256" key="8">
    <source>
        <dbReference type="ARBA" id="ARBA00023010"/>
    </source>
</evidence>
<feature type="compositionally biased region" description="Basic and acidic residues" evidence="12">
    <location>
        <begin position="1"/>
        <end position="13"/>
    </location>
</feature>
<evidence type="ECO:0000256" key="2">
    <source>
        <dbReference type="ARBA" id="ARBA00009874"/>
    </source>
</evidence>
<keyword evidence="14" id="KW-1185">Reference proteome</keyword>
<gene>
    <name evidence="13" type="primary">tom22</name>
    <name evidence="13" type="ORF">MPSI1_001917</name>
</gene>
<keyword evidence="10" id="KW-0472">Membrane</keyword>
<keyword evidence="7" id="KW-1133">Transmembrane helix</keyword>
<evidence type="ECO:0000313" key="13">
    <source>
        <dbReference type="EMBL" id="WFD43258.1"/>
    </source>
</evidence>
<dbReference type="PANTHER" id="PTHR12504:SF0">
    <property type="entry name" value="MITOCHONDRIAL IMPORT RECEPTOR SUBUNIT TOM22 HOMOLOG"/>
    <property type="match status" value="1"/>
</dbReference>
<dbReference type="PANTHER" id="PTHR12504">
    <property type="entry name" value="MITOCHONDRIAL IMPORT RECEPTOR SUBUNIT TOM22"/>
    <property type="match status" value="1"/>
</dbReference>
<keyword evidence="4" id="KW-0812">Transmembrane</keyword>
<comment type="similarity">
    <text evidence="2">Belongs to the Tom22 family.</text>
</comment>
<dbReference type="GO" id="GO:0005741">
    <property type="term" value="C:mitochondrial outer membrane"/>
    <property type="evidence" value="ECO:0007669"/>
    <property type="project" value="UniProtKB-SubCell"/>
</dbReference>
<evidence type="ECO:0000256" key="1">
    <source>
        <dbReference type="ARBA" id="ARBA00004572"/>
    </source>
</evidence>
<dbReference type="AlphaFoldDB" id="A0AAF0JE25"/>
<keyword evidence="5" id="KW-1000">Mitochondrion outer membrane</keyword>
<dbReference type="CDD" id="cd22884">
    <property type="entry name" value="TOM22"/>
    <property type="match status" value="1"/>
</dbReference>
<evidence type="ECO:0000256" key="6">
    <source>
        <dbReference type="ARBA" id="ARBA00022927"/>
    </source>
</evidence>